<keyword evidence="3 6" id="KW-0378">Hydrolase</keyword>
<keyword evidence="4" id="KW-0862">Zinc</keyword>
<dbReference type="InterPro" id="IPR001261">
    <property type="entry name" value="ArgE/DapE_CS"/>
</dbReference>
<dbReference type="SUPFAM" id="SSF55031">
    <property type="entry name" value="Bacterial exopeptidase dimerisation domain"/>
    <property type="match status" value="1"/>
</dbReference>
<dbReference type="EMBL" id="CP034413">
    <property type="protein sequence ID" value="QCI60576.1"/>
    <property type="molecule type" value="Genomic_DNA"/>
</dbReference>
<evidence type="ECO:0000256" key="1">
    <source>
        <dbReference type="ARBA" id="ARBA00001947"/>
    </source>
</evidence>
<keyword evidence="7" id="KW-1185">Reference proteome</keyword>
<evidence type="ECO:0000256" key="3">
    <source>
        <dbReference type="ARBA" id="ARBA00022801"/>
    </source>
</evidence>
<dbReference type="NCBIfam" id="TIGR03526">
    <property type="entry name" value="selenium_YgeY"/>
    <property type="match status" value="1"/>
</dbReference>
<dbReference type="Gene3D" id="3.40.630.10">
    <property type="entry name" value="Zn peptidases"/>
    <property type="match status" value="2"/>
</dbReference>
<feature type="domain" description="Peptidase M20 dimerisation" evidence="5">
    <location>
        <begin position="187"/>
        <end position="309"/>
    </location>
</feature>
<dbReference type="RefSeq" id="WP_036629531.1">
    <property type="nucleotide sequence ID" value="NZ_CP034413.3"/>
</dbReference>
<dbReference type="GO" id="GO:0006526">
    <property type="term" value="P:L-arginine biosynthetic process"/>
    <property type="evidence" value="ECO:0007669"/>
    <property type="project" value="TreeGrafter"/>
</dbReference>
<reference evidence="7" key="1">
    <citation type="submission" date="2018-12" db="EMBL/GenBank/DDBJ databases">
        <title>Dusodibacter welbiota gen. nov., sp. nov., isolated from human faeces and emended description of the Oscillibacter genus.</title>
        <authorList>
            <person name="Le Roy T."/>
            <person name="Van der Smissen P."/>
            <person name="Delzenne N."/>
            <person name="Muccioli G."/>
            <person name="Collet J.F."/>
            <person name="Cani P.D."/>
        </authorList>
    </citation>
    <scope>NUCLEOTIDE SEQUENCE [LARGE SCALE GENOMIC DNA]</scope>
    <source>
        <strain evidence="7">J115</strain>
    </source>
</reference>
<dbReference type="Gene3D" id="3.30.70.360">
    <property type="match status" value="1"/>
</dbReference>
<dbReference type="GO" id="GO:0008777">
    <property type="term" value="F:acetylornithine deacetylase activity"/>
    <property type="evidence" value="ECO:0007669"/>
    <property type="project" value="TreeGrafter"/>
</dbReference>
<dbReference type="PANTHER" id="PTHR43808">
    <property type="entry name" value="ACETYLORNITHINE DEACETYLASE"/>
    <property type="match status" value="1"/>
</dbReference>
<evidence type="ECO:0000256" key="4">
    <source>
        <dbReference type="ARBA" id="ARBA00022833"/>
    </source>
</evidence>
<dbReference type="Proteomes" id="UP000298642">
    <property type="component" value="Chromosome"/>
</dbReference>
<keyword evidence="2" id="KW-0479">Metal-binding</keyword>
<dbReference type="GeneID" id="89522527"/>
<dbReference type="InterPro" id="IPR050072">
    <property type="entry name" value="Peptidase_M20A"/>
</dbReference>
<dbReference type="InterPro" id="IPR036264">
    <property type="entry name" value="Bact_exopeptidase_dim_dom"/>
</dbReference>
<dbReference type="SUPFAM" id="SSF53187">
    <property type="entry name" value="Zn-dependent exopeptidases"/>
    <property type="match status" value="1"/>
</dbReference>
<dbReference type="AlphaFoldDB" id="A0A4D7AXX7"/>
<dbReference type="InterPro" id="IPR002933">
    <property type="entry name" value="Peptidase_M20"/>
</dbReference>
<evidence type="ECO:0000256" key="2">
    <source>
        <dbReference type="ARBA" id="ARBA00022723"/>
    </source>
</evidence>
<dbReference type="InterPro" id="IPR017706">
    <property type="entry name" value="Peptidase_M20/DapE_YgeY"/>
</dbReference>
<evidence type="ECO:0000313" key="6">
    <source>
        <dbReference type="EMBL" id="QCI60576.1"/>
    </source>
</evidence>
<name>A0A4D7AXX7_9FIRM</name>
<gene>
    <name evidence="6" type="ORF">EIO64_16340</name>
</gene>
<evidence type="ECO:0000259" key="5">
    <source>
        <dbReference type="Pfam" id="PF07687"/>
    </source>
</evidence>
<dbReference type="CDD" id="cd05649">
    <property type="entry name" value="M20_ArgE_DapE-like"/>
    <property type="match status" value="1"/>
</dbReference>
<dbReference type="Pfam" id="PF07687">
    <property type="entry name" value="M20_dimer"/>
    <property type="match status" value="1"/>
</dbReference>
<dbReference type="KEGG" id="obj:EIO64_16340"/>
<proteinExistence type="predicted"/>
<dbReference type="PANTHER" id="PTHR43808:SF31">
    <property type="entry name" value="N-ACETYL-L-CITRULLINE DEACETYLASE"/>
    <property type="match status" value="1"/>
</dbReference>
<evidence type="ECO:0000313" key="7">
    <source>
        <dbReference type="Proteomes" id="UP000298642"/>
    </source>
</evidence>
<comment type="cofactor">
    <cofactor evidence="1">
        <name>Zn(2+)</name>
        <dbReference type="ChEBI" id="CHEBI:29105"/>
    </cofactor>
</comment>
<dbReference type="NCBIfam" id="NF009555">
    <property type="entry name" value="PRK13004.1"/>
    <property type="match status" value="1"/>
</dbReference>
<protein>
    <submittedName>
        <fullName evidence="6">YgeY family selenium metabolism-linked hydrolase</fullName>
    </submittedName>
</protein>
<organism evidence="6 7">
    <name type="scientific">Dysosmobacter welbionis</name>
    <dbReference type="NCBI Taxonomy" id="2093857"/>
    <lineage>
        <taxon>Bacteria</taxon>
        <taxon>Bacillati</taxon>
        <taxon>Bacillota</taxon>
        <taxon>Clostridia</taxon>
        <taxon>Eubacteriales</taxon>
        <taxon>Oscillospiraceae</taxon>
        <taxon>Dysosmobacter</taxon>
    </lineage>
</organism>
<sequence>MDFEAIKAAAQGYQADMTRFLREMISHPSESCEEKEVVHCIKAEMEKLGYDKVEIDGLGNVIGWMGDGDKIIAFDSHIDTVGIGNINNWEADPYQGYEDDAVIFGRGGSDQEGGMASAVYGAKIMKDLGLIPAGYKIMVVGSVQEEDCDGMCWQYIVNKDFQGQEDARSKIEFVVSTEPTDGGIYRGHRGRMEIRVDVKGVSCHGSAPERGDNAIYKMADILQDVRALNESGDGPSNRVKGLVKMLNPEFNPEHYEDAQFLGRGTCTVSQIFYTSPSRCAVADSCAISIDRRMTAGETWDSCLEEIRQLPAVQKYGDDVKVSMYMYDRPAWTGEVYETECFFPTWINKESAAHVQALVDAHHALWGDKRIGHADADQKRDAMHLREGRPLTDKWTFSTNCVSIQGRYGIPCVGFGPGAESQAHAPNEITWKQDLVTCAALYAAVPGLYKPENKTADVTEFRQSLTDNDIR</sequence>
<dbReference type="GO" id="GO:0046872">
    <property type="term" value="F:metal ion binding"/>
    <property type="evidence" value="ECO:0007669"/>
    <property type="project" value="UniProtKB-KW"/>
</dbReference>
<dbReference type="PROSITE" id="PS00758">
    <property type="entry name" value="ARGE_DAPE_CPG2_1"/>
    <property type="match status" value="1"/>
</dbReference>
<accession>A0A4D7AXX7</accession>
<dbReference type="Pfam" id="PF01546">
    <property type="entry name" value="Peptidase_M20"/>
    <property type="match status" value="1"/>
</dbReference>
<dbReference type="InterPro" id="IPR011650">
    <property type="entry name" value="Peptidase_M20_dimer"/>
</dbReference>